<dbReference type="OMA" id="RINPKMV"/>
<sequence>MQSQIKQFLNNYFPNLNQSRMFDLDFMNEEELFEWLHQRLLIFIITKDVQIGAKAIYHWCQKGFESGIPMVNQILIVIAGLQLRINPKMVDDITQLIQDKEDKQKLIDQLSQAQQKQVNLEVSNSPRILKAKLEQKESGLFGNILTALRCWDKKQK</sequence>
<dbReference type="AlphaFoldDB" id="A0A8S1VQA3"/>
<organism evidence="2 3">
    <name type="scientific">Paramecium octaurelia</name>
    <dbReference type="NCBI Taxonomy" id="43137"/>
    <lineage>
        <taxon>Eukaryota</taxon>
        <taxon>Sar</taxon>
        <taxon>Alveolata</taxon>
        <taxon>Ciliophora</taxon>
        <taxon>Intramacronucleata</taxon>
        <taxon>Oligohymenophorea</taxon>
        <taxon>Peniculida</taxon>
        <taxon>Parameciidae</taxon>
        <taxon>Paramecium</taxon>
    </lineage>
</organism>
<accession>A0A8S1VQA3</accession>
<dbReference type="OrthoDB" id="287504at2759"/>
<evidence type="ECO:0000256" key="1">
    <source>
        <dbReference type="SAM" id="Coils"/>
    </source>
</evidence>
<protein>
    <submittedName>
        <fullName evidence="2">Uncharacterized protein</fullName>
    </submittedName>
</protein>
<name>A0A8S1VQA3_PAROT</name>
<comment type="caution">
    <text evidence="2">The sequence shown here is derived from an EMBL/GenBank/DDBJ whole genome shotgun (WGS) entry which is preliminary data.</text>
</comment>
<dbReference type="Proteomes" id="UP000683925">
    <property type="component" value="Unassembled WGS sequence"/>
</dbReference>
<gene>
    <name evidence="2" type="ORF">POCTA_138.1.T0670294</name>
</gene>
<feature type="coiled-coil region" evidence="1">
    <location>
        <begin position="93"/>
        <end position="123"/>
    </location>
</feature>
<keyword evidence="1" id="KW-0175">Coiled coil</keyword>
<evidence type="ECO:0000313" key="3">
    <source>
        <dbReference type="Proteomes" id="UP000683925"/>
    </source>
</evidence>
<keyword evidence="3" id="KW-1185">Reference proteome</keyword>
<proteinExistence type="predicted"/>
<reference evidence="2" key="1">
    <citation type="submission" date="2021-01" db="EMBL/GenBank/DDBJ databases">
        <authorList>
            <consortium name="Genoscope - CEA"/>
            <person name="William W."/>
        </authorList>
    </citation>
    <scope>NUCLEOTIDE SEQUENCE</scope>
</reference>
<dbReference type="EMBL" id="CAJJDP010000066">
    <property type="protein sequence ID" value="CAD8176816.1"/>
    <property type="molecule type" value="Genomic_DNA"/>
</dbReference>
<evidence type="ECO:0000313" key="2">
    <source>
        <dbReference type="EMBL" id="CAD8176816.1"/>
    </source>
</evidence>